<organism evidence="11">
    <name type="scientific">Acididesulfobacillus acetoxydans</name>
    <dbReference type="NCBI Taxonomy" id="1561005"/>
    <lineage>
        <taxon>Bacteria</taxon>
        <taxon>Bacillati</taxon>
        <taxon>Bacillota</taxon>
        <taxon>Clostridia</taxon>
        <taxon>Eubacteriales</taxon>
        <taxon>Peptococcaceae</taxon>
        <taxon>Acididesulfobacillus</taxon>
    </lineage>
</organism>
<dbReference type="EMBL" id="LR746496">
    <property type="protein sequence ID" value="CAA7601979.1"/>
    <property type="molecule type" value="Genomic_DNA"/>
</dbReference>
<evidence type="ECO:0000256" key="7">
    <source>
        <dbReference type="ARBA" id="ARBA00023136"/>
    </source>
</evidence>
<dbReference type="EMBL" id="CDGJ01000078">
    <property type="protein sequence ID" value="CEJ08177.1"/>
    <property type="molecule type" value="Genomic_DNA"/>
</dbReference>
<dbReference type="KEGG" id="aacx:DEACI_2650"/>
<protein>
    <submittedName>
        <fullName evidence="12">Bactoprenol glucosyl transferase</fullName>
    </submittedName>
    <submittedName>
        <fullName evidence="11">Glycosyl transferase family 2</fullName>
    </submittedName>
</protein>
<evidence type="ECO:0000256" key="5">
    <source>
        <dbReference type="ARBA" id="ARBA00022692"/>
    </source>
</evidence>
<evidence type="ECO:0000256" key="3">
    <source>
        <dbReference type="ARBA" id="ARBA00022676"/>
    </source>
</evidence>
<dbReference type="SUPFAM" id="SSF53448">
    <property type="entry name" value="Nucleotide-diphospho-sugar transferases"/>
    <property type="match status" value="1"/>
</dbReference>
<name>A0A8S0W8Q2_9FIRM</name>
<comment type="similarity">
    <text evidence="8">Belongs to the glycosyltransferase 2 family. GtrB subfamily.</text>
</comment>
<evidence type="ECO:0000256" key="6">
    <source>
        <dbReference type="ARBA" id="ARBA00022989"/>
    </source>
</evidence>
<keyword evidence="6 9" id="KW-1133">Transmembrane helix</keyword>
<comment type="subcellular location">
    <subcellularLocation>
        <location evidence="1">Cell membrane</location>
        <topology evidence="1">Multi-pass membrane protein</topology>
    </subcellularLocation>
</comment>
<proteinExistence type="inferred from homology"/>
<evidence type="ECO:0000313" key="13">
    <source>
        <dbReference type="Proteomes" id="UP001071230"/>
    </source>
</evidence>
<dbReference type="PANTHER" id="PTHR48090">
    <property type="entry name" value="UNDECAPRENYL-PHOSPHATE 4-DEOXY-4-FORMAMIDO-L-ARABINOSE TRANSFERASE-RELATED"/>
    <property type="match status" value="1"/>
</dbReference>
<dbReference type="InterPro" id="IPR050256">
    <property type="entry name" value="Glycosyltransferase_2"/>
</dbReference>
<evidence type="ECO:0000313" key="12">
    <source>
        <dbReference type="EMBL" id="CEJ08177.1"/>
    </source>
</evidence>
<evidence type="ECO:0000256" key="1">
    <source>
        <dbReference type="ARBA" id="ARBA00004651"/>
    </source>
</evidence>
<evidence type="ECO:0000256" key="9">
    <source>
        <dbReference type="SAM" id="Phobius"/>
    </source>
</evidence>
<dbReference type="GO" id="GO:0005886">
    <property type="term" value="C:plasma membrane"/>
    <property type="evidence" value="ECO:0007669"/>
    <property type="project" value="UniProtKB-SubCell"/>
</dbReference>
<feature type="transmembrane region" description="Helical" evidence="9">
    <location>
        <begin position="233"/>
        <end position="253"/>
    </location>
</feature>
<keyword evidence="2" id="KW-1003">Cell membrane</keyword>
<dbReference type="FunFam" id="3.90.550.10:FF:000079">
    <property type="entry name" value="Probable glycosyl transferase"/>
    <property type="match status" value="1"/>
</dbReference>
<feature type="domain" description="Glycosyltransferase 2-like" evidence="10">
    <location>
        <begin position="9"/>
        <end position="171"/>
    </location>
</feature>
<accession>A0A8S0W8Q2</accession>
<dbReference type="GO" id="GO:0016757">
    <property type="term" value="F:glycosyltransferase activity"/>
    <property type="evidence" value="ECO:0007669"/>
    <property type="project" value="UniProtKB-KW"/>
</dbReference>
<evidence type="ECO:0000256" key="8">
    <source>
        <dbReference type="ARBA" id="ARBA00038152"/>
    </source>
</evidence>
<keyword evidence="7 9" id="KW-0472">Membrane</keyword>
<dbReference type="InterPro" id="IPR029044">
    <property type="entry name" value="Nucleotide-diphossugar_trans"/>
</dbReference>
<dbReference type="PANTHER" id="PTHR48090:SF1">
    <property type="entry name" value="PROPHAGE BACTOPRENOL GLUCOSYL TRANSFERASE HOMOLOG"/>
    <property type="match status" value="1"/>
</dbReference>
<reference evidence="12" key="1">
    <citation type="submission" date="2014-11" db="EMBL/GenBank/DDBJ databases">
        <authorList>
            <person name="Hornung B.V."/>
        </authorList>
    </citation>
    <scope>NUCLEOTIDE SEQUENCE</scope>
    <source>
        <strain evidence="12">INE</strain>
    </source>
</reference>
<evidence type="ECO:0000256" key="2">
    <source>
        <dbReference type="ARBA" id="ARBA00022475"/>
    </source>
</evidence>
<dbReference type="CDD" id="cd04187">
    <property type="entry name" value="DPM1_like_bac"/>
    <property type="match status" value="1"/>
</dbReference>
<dbReference type="InterPro" id="IPR001173">
    <property type="entry name" value="Glyco_trans_2-like"/>
</dbReference>
<dbReference type="RefSeq" id="WP_240985428.1">
    <property type="nucleotide sequence ID" value="NZ_CDGJ01000078.1"/>
</dbReference>
<dbReference type="AlphaFoldDB" id="A0A8S0W8Q2"/>
<dbReference type="Pfam" id="PF00535">
    <property type="entry name" value="Glycos_transf_2"/>
    <property type="match status" value="1"/>
</dbReference>
<keyword evidence="3" id="KW-0328">Glycosyltransferase</keyword>
<gene>
    <name evidence="11" type="ORF">DEACI_2650</name>
    <name evidence="12" type="ORF">DEACI_2652</name>
</gene>
<evidence type="ECO:0000259" key="10">
    <source>
        <dbReference type="Pfam" id="PF00535"/>
    </source>
</evidence>
<reference evidence="11" key="2">
    <citation type="submission" date="2020-01" db="EMBL/GenBank/DDBJ databases">
        <authorList>
            <person name="Hornung B."/>
        </authorList>
    </citation>
    <scope>NUCLEOTIDE SEQUENCE</scope>
    <source>
        <strain evidence="11">PacBioINE</strain>
    </source>
</reference>
<dbReference type="Proteomes" id="UP001071230">
    <property type="component" value="Unassembled WGS sequence"/>
</dbReference>
<keyword evidence="5 9" id="KW-0812">Transmembrane</keyword>
<sequence length="323" mass="36394">MDRRPVELSVVVPLYNEEQVLPETYKRLKQVLDSTREPYEIIFVDDGSRDRTLDLAREFCQTDENIKLLSFSRNFGHQIAITAGMDHSCGSAVVVIDADLQDPPEVIPAMIEKWRQGFDVVYGRRAERKGETFFKKLTAKLFYKLLHGLSEVDVPLDAGDFRLLDRKACDALKSLPERNRYVRGLASWIGFKQTGIEFVREERFAGETKYPLRKMLKLAADGITSFSYKPLKLAGYLGTVMILASGLYLLYALGARLFAGFAAPGWDWLAAVGLFGNGVTLAAIAILGEYIGRIADEAKARPLYILKEKMGYDVHAKLRARTR</sequence>
<keyword evidence="13" id="KW-1185">Reference proteome</keyword>
<evidence type="ECO:0000256" key="4">
    <source>
        <dbReference type="ARBA" id="ARBA00022679"/>
    </source>
</evidence>
<dbReference type="Gene3D" id="3.90.550.10">
    <property type="entry name" value="Spore Coat Polysaccharide Biosynthesis Protein SpsA, Chain A"/>
    <property type="match status" value="1"/>
</dbReference>
<evidence type="ECO:0000313" key="11">
    <source>
        <dbReference type="EMBL" id="CAA7601979.1"/>
    </source>
</evidence>
<feature type="transmembrane region" description="Helical" evidence="9">
    <location>
        <begin position="268"/>
        <end position="291"/>
    </location>
</feature>
<keyword evidence="4 11" id="KW-0808">Transferase</keyword>
<dbReference type="Proteomes" id="UP000836597">
    <property type="component" value="Chromosome"/>
</dbReference>